<sequence length="277" mass="28843">MALSDFKPTIWSAALQGHLDKALVAGSLVSTQYEGELTYGNSIVINKVGAVSVSDYNPDATTISPAAVTTTGQTLALDVAKYFAIKVDDADAAQARASVLDEATRRGAYAFADAIDGELLSTMIDGRDGGNDVGSGASPYYVNVTGQSAYSLLVELSAKLTEAKVPMTGRFAVVTPAFAAKLVLDERLNRASVAGDSIAVTGMVGEAAGFRVLVSHNQTANLVLAGHEVSTAFVQQVNKVEAYRDPATFSDVIRALVVCGFKVIEPSALAAGIWGMD</sequence>
<gene>
    <name evidence="2" type="ORF">UFOVP1381_21</name>
    <name evidence="3" type="ORF">UFOVP1476_47</name>
    <name evidence="1" type="ORF">UFOVP944_52</name>
</gene>
<dbReference type="EMBL" id="LR797328">
    <property type="protein sequence ID" value="CAB4203283.1"/>
    <property type="molecule type" value="Genomic_DNA"/>
</dbReference>
<reference evidence="3" key="1">
    <citation type="submission" date="2020-05" db="EMBL/GenBank/DDBJ databases">
        <authorList>
            <person name="Chiriac C."/>
            <person name="Salcher M."/>
            <person name="Ghai R."/>
            <person name="Kavagutti S V."/>
        </authorList>
    </citation>
    <scope>NUCLEOTIDE SEQUENCE</scope>
</reference>
<dbReference type="EMBL" id="LR796890">
    <property type="protein sequence ID" value="CAB4173348.1"/>
    <property type="molecule type" value="Genomic_DNA"/>
</dbReference>
<evidence type="ECO:0000313" key="1">
    <source>
        <dbReference type="EMBL" id="CAB4173348.1"/>
    </source>
</evidence>
<protein>
    <recommendedName>
        <fullName evidence="4">Major capsid protein Gp5</fullName>
    </recommendedName>
</protein>
<evidence type="ECO:0000313" key="2">
    <source>
        <dbReference type="EMBL" id="CAB4203283.1"/>
    </source>
</evidence>
<accession>A0A6J5SMT1</accession>
<proteinExistence type="predicted"/>
<name>A0A6J5SMT1_9CAUD</name>
<dbReference type="EMBL" id="LR797437">
    <property type="protein sequence ID" value="CAB4216122.1"/>
    <property type="molecule type" value="Genomic_DNA"/>
</dbReference>
<evidence type="ECO:0000313" key="3">
    <source>
        <dbReference type="EMBL" id="CAB4216122.1"/>
    </source>
</evidence>
<organism evidence="3">
    <name type="scientific">uncultured Caudovirales phage</name>
    <dbReference type="NCBI Taxonomy" id="2100421"/>
    <lineage>
        <taxon>Viruses</taxon>
        <taxon>Duplodnaviria</taxon>
        <taxon>Heunggongvirae</taxon>
        <taxon>Uroviricota</taxon>
        <taxon>Caudoviricetes</taxon>
        <taxon>Peduoviridae</taxon>
        <taxon>Maltschvirus</taxon>
        <taxon>Maltschvirus maltsch</taxon>
    </lineage>
</organism>
<evidence type="ECO:0008006" key="4">
    <source>
        <dbReference type="Google" id="ProtNLM"/>
    </source>
</evidence>